<sequence>MKKRLLPRSDMTLEKMVTYGLEARHTVVEAEASVPELKTPEESAAIWDEHRRKRAGRLSRCAAPNPSKRFPKPKVMGQKGPEKEETPKEQAARHGTFAMDRFDTIVAASNDISYNAQIMSNTWESLYTGSMTIVSLFVEYHIPHILVVVADKDFSNLNIARYRGIIRFSAAAVAKISVVKYNGYKEHSDKLPGNERYLLRLEYKFDRICGGRIGTRARCNSPKTR</sequence>
<dbReference type="AlphaFoldDB" id="A0AA38YF45"/>
<feature type="region of interest" description="Disordered" evidence="1">
    <location>
        <begin position="55"/>
        <end position="92"/>
    </location>
</feature>
<proteinExistence type="predicted"/>
<name>A0AA38YF45_9EURO</name>
<evidence type="ECO:0000313" key="2">
    <source>
        <dbReference type="EMBL" id="KAJ9647397.1"/>
    </source>
</evidence>
<evidence type="ECO:0000313" key="3">
    <source>
        <dbReference type="Proteomes" id="UP001172681"/>
    </source>
</evidence>
<reference evidence="2" key="1">
    <citation type="submission" date="2022-10" db="EMBL/GenBank/DDBJ databases">
        <title>Culturing micro-colonial fungi from biological soil crusts in the Mojave desert and describing Neophaeococcomyces mojavensis, and introducing the new genera and species Taxawa tesnikishii.</title>
        <authorList>
            <person name="Kurbessoian T."/>
            <person name="Stajich J.E."/>
        </authorList>
    </citation>
    <scope>NUCLEOTIDE SEQUENCE</scope>
    <source>
        <strain evidence="2">TK_35</strain>
    </source>
</reference>
<organism evidence="2 3">
    <name type="scientific">Knufia peltigerae</name>
    <dbReference type="NCBI Taxonomy" id="1002370"/>
    <lineage>
        <taxon>Eukaryota</taxon>
        <taxon>Fungi</taxon>
        <taxon>Dikarya</taxon>
        <taxon>Ascomycota</taxon>
        <taxon>Pezizomycotina</taxon>
        <taxon>Eurotiomycetes</taxon>
        <taxon>Chaetothyriomycetidae</taxon>
        <taxon>Chaetothyriales</taxon>
        <taxon>Trichomeriaceae</taxon>
        <taxon>Knufia</taxon>
    </lineage>
</organism>
<comment type="caution">
    <text evidence="2">The sequence shown here is derived from an EMBL/GenBank/DDBJ whole genome shotgun (WGS) entry which is preliminary data.</text>
</comment>
<dbReference type="Proteomes" id="UP001172681">
    <property type="component" value="Unassembled WGS sequence"/>
</dbReference>
<keyword evidence="3" id="KW-1185">Reference proteome</keyword>
<dbReference type="EMBL" id="JAPDRN010000001">
    <property type="protein sequence ID" value="KAJ9647397.1"/>
    <property type="molecule type" value="Genomic_DNA"/>
</dbReference>
<gene>
    <name evidence="2" type="ORF">H2204_000025</name>
</gene>
<evidence type="ECO:0000256" key="1">
    <source>
        <dbReference type="SAM" id="MobiDB-lite"/>
    </source>
</evidence>
<protein>
    <submittedName>
        <fullName evidence="2">Uncharacterized protein</fullName>
    </submittedName>
</protein>
<accession>A0AA38YF45</accession>
<feature type="compositionally biased region" description="Basic and acidic residues" evidence="1">
    <location>
        <begin position="80"/>
        <end position="92"/>
    </location>
</feature>